<dbReference type="OrthoDB" id="9801223at2"/>
<feature type="transmembrane region" description="Helical" evidence="14">
    <location>
        <begin position="288"/>
        <end position="308"/>
    </location>
</feature>
<dbReference type="InterPro" id="IPR013112">
    <property type="entry name" value="FAD-bd_8"/>
</dbReference>
<keyword evidence="17" id="KW-1185">Reference proteome</keyword>
<dbReference type="PROSITE" id="PS51384">
    <property type="entry name" value="FAD_FR"/>
    <property type="match status" value="1"/>
</dbReference>
<dbReference type="PRINTS" id="PR00410">
    <property type="entry name" value="PHEHYDRXLASE"/>
</dbReference>
<dbReference type="GO" id="GO:0046872">
    <property type="term" value="F:metal ion binding"/>
    <property type="evidence" value="ECO:0007669"/>
    <property type="project" value="UniProtKB-KW"/>
</dbReference>
<keyword evidence="7" id="KW-0274">FAD</keyword>
<dbReference type="CDD" id="cd06198">
    <property type="entry name" value="FNR_like_3"/>
    <property type="match status" value="1"/>
</dbReference>
<feature type="region of interest" description="Disordered" evidence="13">
    <location>
        <begin position="75"/>
        <end position="97"/>
    </location>
</feature>
<name>A0A6P2C8Y8_9ACTN</name>
<evidence type="ECO:0000313" key="16">
    <source>
        <dbReference type="EMBL" id="TVZ07487.1"/>
    </source>
</evidence>
<dbReference type="PANTHER" id="PTHR47354:SF8">
    <property type="entry name" value="1,2-PHENYLACETYL-COA EPOXIDASE, SUBUNIT E"/>
    <property type="match status" value="1"/>
</dbReference>
<organism evidence="16 17">
    <name type="scientific">Trebonia kvetii</name>
    <dbReference type="NCBI Taxonomy" id="2480626"/>
    <lineage>
        <taxon>Bacteria</taxon>
        <taxon>Bacillati</taxon>
        <taxon>Actinomycetota</taxon>
        <taxon>Actinomycetes</taxon>
        <taxon>Streptosporangiales</taxon>
        <taxon>Treboniaceae</taxon>
        <taxon>Trebonia</taxon>
    </lineage>
</organism>
<dbReference type="InterPro" id="IPR050415">
    <property type="entry name" value="MRET"/>
</dbReference>
<evidence type="ECO:0000256" key="13">
    <source>
        <dbReference type="SAM" id="MobiDB-lite"/>
    </source>
</evidence>
<evidence type="ECO:0000256" key="3">
    <source>
        <dbReference type="ARBA" id="ARBA00022630"/>
    </source>
</evidence>
<evidence type="ECO:0000259" key="15">
    <source>
        <dbReference type="PROSITE" id="PS51384"/>
    </source>
</evidence>
<keyword evidence="4 14" id="KW-0812">Transmembrane</keyword>
<feature type="compositionally biased region" description="Low complexity" evidence="13">
    <location>
        <begin position="24"/>
        <end position="33"/>
    </location>
</feature>
<evidence type="ECO:0000256" key="12">
    <source>
        <dbReference type="ARBA" id="ARBA00023136"/>
    </source>
</evidence>
<feature type="transmembrane region" description="Helical" evidence="14">
    <location>
        <begin position="148"/>
        <end position="167"/>
    </location>
</feature>
<comment type="caution">
    <text evidence="16">The sequence shown here is derived from an EMBL/GenBank/DDBJ whole genome shotgun (WGS) entry which is preliminary data.</text>
</comment>
<dbReference type="SUPFAM" id="SSF63380">
    <property type="entry name" value="Riboflavin synthase domain-like"/>
    <property type="match status" value="1"/>
</dbReference>
<accession>A0A6P2C8Y8</accession>
<evidence type="ECO:0000256" key="9">
    <source>
        <dbReference type="ARBA" id="ARBA00023002"/>
    </source>
</evidence>
<feature type="domain" description="FAD-binding FR-type" evidence="15">
    <location>
        <begin position="314"/>
        <end position="414"/>
    </location>
</feature>
<feature type="region of interest" description="Disordered" evidence="13">
    <location>
        <begin position="1"/>
        <end position="62"/>
    </location>
</feature>
<dbReference type="InterPro" id="IPR013130">
    <property type="entry name" value="Fe3_Rdtase_TM_dom"/>
</dbReference>
<evidence type="ECO:0000256" key="8">
    <source>
        <dbReference type="ARBA" id="ARBA00022989"/>
    </source>
</evidence>
<evidence type="ECO:0000256" key="14">
    <source>
        <dbReference type="SAM" id="Phobius"/>
    </source>
</evidence>
<dbReference type="GO" id="GO:0016020">
    <property type="term" value="C:membrane"/>
    <property type="evidence" value="ECO:0007669"/>
    <property type="project" value="UniProtKB-SubCell"/>
</dbReference>
<evidence type="ECO:0000256" key="4">
    <source>
        <dbReference type="ARBA" id="ARBA00022692"/>
    </source>
</evidence>
<dbReference type="InterPro" id="IPR001433">
    <property type="entry name" value="OxRdtase_FAD/NAD-bd"/>
</dbReference>
<dbReference type="InterPro" id="IPR039261">
    <property type="entry name" value="FNR_nucleotide-bd"/>
</dbReference>
<dbReference type="SUPFAM" id="SSF52343">
    <property type="entry name" value="Ferredoxin reductase-like, C-terminal NADP-linked domain"/>
    <property type="match status" value="1"/>
</dbReference>
<evidence type="ECO:0000313" key="17">
    <source>
        <dbReference type="Proteomes" id="UP000460272"/>
    </source>
</evidence>
<keyword evidence="12 14" id="KW-0472">Membrane</keyword>
<comment type="cofactor">
    <cofactor evidence="1">
        <name>FAD</name>
        <dbReference type="ChEBI" id="CHEBI:57692"/>
    </cofactor>
</comment>
<keyword evidence="9" id="KW-0560">Oxidoreductase</keyword>
<dbReference type="PANTHER" id="PTHR47354">
    <property type="entry name" value="NADH OXIDOREDUCTASE HCR"/>
    <property type="match status" value="1"/>
</dbReference>
<keyword evidence="11" id="KW-0411">Iron-sulfur</keyword>
<comment type="subcellular location">
    <subcellularLocation>
        <location evidence="2">Membrane</location>
        <topology evidence="2">Multi-pass membrane protein</topology>
    </subcellularLocation>
</comment>
<dbReference type="Pfam" id="PF01794">
    <property type="entry name" value="Ferric_reduct"/>
    <property type="match status" value="1"/>
</dbReference>
<dbReference type="AlphaFoldDB" id="A0A6P2C8Y8"/>
<dbReference type="Gene3D" id="3.40.50.80">
    <property type="entry name" value="Nucleotide-binding domain of ferredoxin-NADP reductase (FNR) module"/>
    <property type="match status" value="1"/>
</dbReference>
<protein>
    <submittedName>
        <fullName evidence="16">Ferric reductase</fullName>
    </submittedName>
</protein>
<evidence type="ECO:0000256" key="7">
    <source>
        <dbReference type="ARBA" id="ARBA00022827"/>
    </source>
</evidence>
<feature type="transmembrane region" description="Helical" evidence="14">
    <location>
        <begin position="226"/>
        <end position="244"/>
    </location>
</feature>
<evidence type="ECO:0000256" key="6">
    <source>
        <dbReference type="ARBA" id="ARBA00022723"/>
    </source>
</evidence>
<keyword evidence="6" id="KW-0479">Metal-binding</keyword>
<evidence type="ECO:0000256" key="5">
    <source>
        <dbReference type="ARBA" id="ARBA00022714"/>
    </source>
</evidence>
<dbReference type="InterPro" id="IPR017938">
    <property type="entry name" value="Riboflavin_synthase-like_b-brl"/>
</dbReference>
<evidence type="ECO:0000256" key="11">
    <source>
        <dbReference type="ARBA" id="ARBA00023014"/>
    </source>
</evidence>
<keyword evidence="10" id="KW-0408">Iron</keyword>
<sequence length="541" mass="59014">MWPGHPSGPIAQATPVWPDPPGGRAPAGLLPRRQTGPLPAAPGPVRRNGPPGPGNTFPVRTTDQLRRDTLLDRTTAQLRPAPGHRLAPPATVKGKPLVPGRGTARAVLPSLVLAVIGLGAAAVIALWWRDNPRISGTGELLTAAGRVLGLLAGYGFVVLVGLMARLPPLERRIGSDRLARWHAAGGKYVITLVTGHVLFIVWGYAVTAHEKVTSESITLLTSYPDVLMATVAWFLLLGIGFSSARAARRRLSYETWYYAHLYTYLAIALAFSHQFADGADFAANAKARIAWSALYAMVGALIVWYRILTPLRRAARHRFTVQHVRPEGPGIVSVFVAGRDFDRLRAEPGQFFRWRFLTRELWWQSHPYSLSAMPQTDLMRITVKARGEHSDAMASLAPGTRIIAEGPYGAFTPALSGRRVLLIAGGVGITPIRAMFAALPSRMSDGITLLYRASHPRDVVFSRELDAIAADRNATLHYLIGARDRLGYDPLSADCLQRLVPGLHRYEAYVCGPPGMTEAAVRSLRAAGIPRRRIHHESFAF</sequence>
<keyword evidence="3" id="KW-0285">Flavoprotein</keyword>
<dbReference type="GO" id="GO:0050660">
    <property type="term" value="F:flavin adenine dinucleotide binding"/>
    <property type="evidence" value="ECO:0007669"/>
    <property type="project" value="TreeGrafter"/>
</dbReference>
<proteinExistence type="predicted"/>
<dbReference type="Gene3D" id="2.40.30.10">
    <property type="entry name" value="Translation factors"/>
    <property type="match status" value="1"/>
</dbReference>
<evidence type="ECO:0000256" key="1">
    <source>
        <dbReference type="ARBA" id="ARBA00001974"/>
    </source>
</evidence>
<gene>
    <name evidence="16" type="ORF">EAS64_06460</name>
</gene>
<keyword evidence="8 14" id="KW-1133">Transmembrane helix</keyword>
<reference evidence="16 17" key="1">
    <citation type="submission" date="2018-11" db="EMBL/GenBank/DDBJ databases">
        <title>Trebonia kvetii gen.nov., sp.nov., a novel acidophilic actinobacterium, and proposal of the new actinobacterial family Treboniaceae fam. nov.</title>
        <authorList>
            <person name="Rapoport D."/>
            <person name="Sagova-Mareckova M."/>
            <person name="Sedlacek I."/>
            <person name="Provaznik J."/>
            <person name="Kralova S."/>
            <person name="Pavlinic D."/>
            <person name="Benes V."/>
            <person name="Kopecky J."/>
        </authorList>
    </citation>
    <scope>NUCLEOTIDE SEQUENCE [LARGE SCALE GENOMIC DNA]</scope>
    <source>
        <strain evidence="16 17">15Tr583</strain>
    </source>
</reference>
<keyword evidence="5" id="KW-0001">2Fe-2S</keyword>
<evidence type="ECO:0000256" key="2">
    <source>
        <dbReference type="ARBA" id="ARBA00004141"/>
    </source>
</evidence>
<dbReference type="Proteomes" id="UP000460272">
    <property type="component" value="Unassembled WGS sequence"/>
</dbReference>
<feature type="transmembrane region" description="Helical" evidence="14">
    <location>
        <begin position="106"/>
        <end position="128"/>
    </location>
</feature>
<dbReference type="Pfam" id="PF08022">
    <property type="entry name" value="FAD_binding_8"/>
    <property type="match status" value="1"/>
</dbReference>
<evidence type="ECO:0000256" key="10">
    <source>
        <dbReference type="ARBA" id="ARBA00023004"/>
    </source>
</evidence>
<dbReference type="InterPro" id="IPR017927">
    <property type="entry name" value="FAD-bd_FR_type"/>
</dbReference>
<dbReference type="GO" id="GO:0051537">
    <property type="term" value="F:2 iron, 2 sulfur cluster binding"/>
    <property type="evidence" value="ECO:0007669"/>
    <property type="project" value="UniProtKB-KW"/>
</dbReference>
<dbReference type="GO" id="GO:0016491">
    <property type="term" value="F:oxidoreductase activity"/>
    <property type="evidence" value="ECO:0007669"/>
    <property type="project" value="UniProtKB-KW"/>
</dbReference>
<feature type="transmembrane region" description="Helical" evidence="14">
    <location>
        <begin position="256"/>
        <end position="276"/>
    </location>
</feature>
<feature type="transmembrane region" description="Helical" evidence="14">
    <location>
        <begin position="188"/>
        <end position="206"/>
    </location>
</feature>
<dbReference type="EMBL" id="RPFW01000001">
    <property type="protein sequence ID" value="TVZ07487.1"/>
    <property type="molecule type" value="Genomic_DNA"/>
</dbReference>
<dbReference type="Pfam" id="PF00175">
    <property type="entry name" value="NAD_binding_1"/>
    <property type="match status" value="1"/>
</dbReference>